<dbReference type="InterPro" id="IPR036271">
    <property type="entry name" value="Tet_transcr_reg_TetR-rel_C_sf"/>
</dbReference>
<dbReference type="SUPFAM" id="SSF48498">
    <property type="entry name" value="Tetracyclin repressor-like, C-terminal domain"/>
    <property type="match status" value="1"/>
</dbReference>
<evidence type="ECO:0000256" key="4">
    <source>
        <dbReference type="PROSITE-ProRule" id="PRU00335"/>
    </source>
</evidence>
<feature type="DNA-binding region" description="H-T-H motif" evidence="4">
    <location>
        <begin position="33"/>
        <end position="52"/>
    </location>
</feature>
<dbReference type="InterPro" id="IPR025996">
    <property type="entry name" value="MT1864/Rv1816-like_C"/>
</dbReference>
<organism evidence="6">
    <name type="scientific">uncultured Mycobacteriales bacterium</name>
    <dbReference type="NCBI Taxonomy" id="581187"/>
    <lineage>
        <taxon>Bacteria</taxon>
        <taxon>Bacillati</taxon>
        <taxon>Actinomycetota</taxon>
        <taxon>Actinomycetes</taxon>
        <taxon>Mycobacteriales</taxon>
        <taxon>environmental samples</taxon>
    </lineage>
</organism>
<accession>A0A6J4IY58</accession>
<keyword evidence="3" id="KW-0804">Transcription</keyword>
<reference evidence="6" key="1">
    <citation type="submission" date="2020-02" db="EMBL/GenBank/DDBJ databases">
        <authorList>
            <person name="Meier V. D."/>
        </authorList>
    </citation>
    <scope>NUCLEOTIDE SEQUENCE</scope>
    <source>
        <strain evidence="6">AVDCRST_MAG41</strain>
    </source>
</reference>
<dbReference type="Pfam" id="PF00440">
    <property type="entry name" value="TetR_N"/>
    <property type="match status" value="1"/>
</dbReference>
<dbReference type="InterPro" id="IPR050109">
    <property type="entry name" value="HTH-type_TetR-like_transc_reg"/>
</dbReference>
<dbReference type="PANTHER" id="PTHR30055:SF243">
    <property type="entry name" value="HTH-TYPE TRANSCRIPTIONAL REGULATOR RV1816"/>
    <property type="match status" value="1"/>
</dbReference>
<gene>
    <name evidence="6" type="ORF">AVDCRST_MAG41-2516</name>
</gene>
<dbReference type="InterPro" id="IPR009057">
    <property type="entry name" value="Homeodomain-like_sf"/>
</dbReference>
<proteinExistence type="predicted"/>
<dbReference type="PROSITE" id="PS50977">
    <property type="entry name" value="HTH_TETR_2"/>
    <property type="match status" value="1"/>
</dbReference>
<dbReference type="GO" id="GO:0003700">
    <property type="term" value="F:DNA-binding transcription factor activity"/>
    <property type="evidence" value="ECO:0007669"/>
    <property type="project" value="TreeGrafter"/>
</dbReference>
<sequence>MRTRRETTRAATIREIKDTALARMRAQGTVDVKLSDVARDMRMSAPGLYRYFDGREGLLTALIVDAMTGLAERVEAARDTRPPTDPGGRFLAVAQAYRQWALSDPEGFTLVFGPALGGLERAAHKPDAEPGPDKAAALRAMDALRSLTRDSDVCGNRRRMPLNRLPPVLDKALCDADLHGADPATELAMVHCWASLHGFVTLEVNGNLEWHGAAARDPMFLGLVRLLIGLLGLPEPVDGWPPGTPEP</sequence>
<evidence type="ECO:0000256" key="2">
    <source>
        <dbReference type="ARBA" id="ARBA00023125"/>
    </source>
</evidence>
<evidence type="ECO:0000259" key="5">
    <source>
        <dbReference type="PROSITE" id="PS50977"/>
    </source>
</evidence>
<dbReference type="EMBL" id="CADCTP010000235">
    <property type="protein sequence ID" value="CAA9264023.1"/>
    <property type="molecule type" value="Genomic_DNA"/>
</dbReference>
<dbReference type="AlphaFoldDB" id="A0A6J4IY58"/>
<keyword evidence="1" id="KW-0805">Transcription regulation</keyword>
<evidence type="ECO:0000313" key="6">
    <source>
        <dbReference type="EMBL" id="CAA9264023.1"/>
    </source>
</evidence>
<dbReference type="GO" id="GO:0000976">
    <property type="term" value="F:transcription cis-regulatory region binding"/>
    <property type="evidence" value="ECO:0007669"/>
    <property type="project" value="TreeGrafter"/>
</dbReference>
<dbReference type="PANTHER" id="PTHR30055">
    <property type="entry name" value="HTH-TYPE TRANSCRIPTIONAL REGULATOR RUTR"/>
    <property type="match status" value="1"/>
</dbReference>
<evidence type="ECO:0000256" key="1">
    <source>
        <dbReference type="ARBA" id="ARBA00023015"/>
    </source>
</evidence>
<feature type="domain" description="HTH tetR-type" evidence="5">
    <location>
        <begin position="10"/>
        <end position="70"/>
    </location>
</feature>
<dbReference type="InterPro" id="IPR001647">
    <property type="entry name" value="HTH_TetR"/>
</dbReference>
<dbReference type="SUPFAM" id="SSF46689">
    <property type="entry name" value="Homeodomain-like"/>
    <property type="match status" value="1"/>
</dbReference>
<evidence type="ECO:0000256" key="3">
    <source>
        <dbReference type="ARBA" id="ARBA00023163"/>
    </source>
</evidence>
<name>A0A6J4IY58_9ACTN</name>
<protein>
    <recommendedName>
        <fullName evidence="5">HTH tetR-type domain-containing protein</fullName>
    </recommendedName>
</protein>
<keyword evidence="2 4" id="KW-0238">DNA-binding</keyword>
<dbReference type="Pfam" id="PF13305">
    <property type="entry name" value="TetR_C_33"/>
    <property type="match status" value="1"/>
</dbReference>
<dbReference type="Gene3D" id="1.10.357.10">
    <property type="entry name" value="Tetracycline Repressor, domain 2"/>
    <property type="match status" value="1"/>
</dbReference>